<feature type="domain" description="Reverse transcriptase/retrotransposon-derived protein RNase H-like" evidence="1">
    <location>
        <begin position="1"/>
        <end position="49"/>
    </location>
</feature>
<evidence type="ECO:0000313" key="3">
    <source>
        <dbReference type="Proteomes" id="UP000275078"/>
    </source>
</evidence>
<dbReference type="OrthoDB" id="3341476at2759"/>
<evidence type="ECO:0000313" key="2">
    <source>
        <dbReference type="EMBL" id="RPA76945.1"/>
    </source>
</evidence>
<dbReference type="Proteomes" id="UP000275078">
    <property type="component" value="Unassembled WGS sequence"/>
</dbReference>
<evidence type="ECO:0000259" key="1">
    <source>
        <dbReference type="Pfam" id="PF17919"/>
    </source>
</evidence>
<keyword evidence="3" id="KW-1185">Reference proteome</keyword>
<name>A0A3N4HSY3_ASCIM</name>
<accession>A0A3N4HSY3</accession>
<proteinExistence type="predicted"/>
<dbReference type="AlphaFoldDB" id="A0A3N4HSY3"/>
<dbReference type="EMBL" id="ML119734">
    <property type="protein sequence ID" value="RPA76945.1"/>
    <property type="molecule type" value="Genomic_DNA"/>
</dbReference>
<organism evidence="2 3">
    <name type="scientific">Ascobolus immersus RN42</name>
    <dbReference type="NCBI Taxonomy" id="1160509"/>
    <lineage>
        <taxon>Eukaryota</taxon>
        <taxon>Fungi</taxon>
        <taxon>Dikarya</taxon>
        <taxon>Ascomycota</taxon>
        <taxon>Pezizomycotina</taxon>
        <taxon>Pezizomycetes</taxon>
        <taxon>Pezizales</taxon>
        <taxon>Ascobolaceae</taxon>
        <taxon>Ascobolus</taxon>
    </lineage>
</organism>
<gene>
    <name evidence="2" type="ORF">BJ508DRAFT_198806</name>
</gene>
<feature type="non-terminal residue" evidence="2">
    <location>
        <position position="1"/>
    </location>
</feature>
<dbReference type="InterPro" id="IPR041577">
    <property type="entry name" value="RT_RNaseH_2"/>
</dbReference>
<reference evidence="2 3" key="1">
    <citation type="journal article" date="2018" name="Nat. Ecol. Evol.">
        <title>Pezizomycetes genomes reveal the molecular basis of ectomycorrhizal truffle lifestyle.</title>
        <authorList>
            <person name="Murat C."/>
            <person name="Payen T."/>
            <person name="Noel B."/>
            <person name="Kuo A."/>
            <person name="Morin E."/>
            <person name="Chen J."/>
            <person name="Kohler A."/>
            <person name="Krizsan K."/>
            <person name="Balestrini R."/>
            <person name="Da Silva C."/>
            <person name="Montanini B."/>
            <person name="Hainaut M."/>
            <person name="Levati E."/>
            <person name="Barry K.W."/>
            <person name="Belfiori B."/>
            <person name="Cichocki N."/>
            <person name="Clum A."/>
            <person name="Dockter R.B."/>
            <person name="Fauchery L."/>
            <person name="Guy J."/>
            <person name="Iotti M."/>
            <person name="Le Tacon F."/>
            <person name="Lindquist E.A."/>
            <person name="Lipzen A."/>
            <person name="Malagnac F."/>
            <person name="Mello A."/>
            <person name="Molinier V."/>
            <person name="Miyauchi S."/>
            <person name="Poulain J."/>
            <person name="Riccioni C."/>
            <person name="Rubini A."/>
            <person name="Sitrit Y."/>
            <person name="Splivallo R."/>
            <person name="Traeger S."/>
            <person name="Wang M."/>
            <person name="Zifcakova L."/>
            <person name="Wipf D."/>
            <person name="Zambonelli A."/>
            <person name="Paolocci F."/>
            <person name="Nowrousian M."/>
            <person name="Ottonello S."/>
            <person name="Baldrian P."/>
            <person name="Spatafora J.W."/>
            <person name="Henrissat B."/>
            <person name="Nagy L.G."/>
            <person name="Aury J.M."/>
            <person name="Wincker P."/>
            <person name="Grigoriev I.V."/>
            <person name="Bonfante P."/>
            <person name="Martin F.M."/>
        </authorList>
    </citation>
    <scope>NUCLEOTIDE SEQUENCE [LARGE SCALE GENOMIC DNA]</scope>
    <source>
        <strain evidence="2 3">RN42</strain>
    </source>
</reference>
<feature type="non-terminal residue" evidence="2">
    <location>
        <position position="50"/>
    </location>
</feature>
<protein>
    <recommendedName>
        <fullName evidence="1">Reverse transcriptase/retrotransposon-derived protein RNase H-like domain-containing protein</fullName>
    </recommendedName>
</protein>
<dbReference type="InterPro" id="IPR043502">
    <property type="entry name" value="DNA/RNA_pol_sf"/>
</dbReference>
<sequence length="50" mass="5789">WTDTEQRAFEDLKRQLSAERTLAHYDASLPLLVYMDASREHGYGAIVHQV</sequence>
<dbReference type="SUPFAM" id="SSF56672">
    <property type="entry name" value="DNA/RNA polymerases"/>
    <property type="match status" value="1"/>
</dbReference>
<dbReference type="Pfam" id="PF17919">
    <property type="entry name" value="RT_RNaseH_2"/>
    <property type="match status" value="1"/>
</dbReference>